<dbReference type="Proteomes" id="UP000199071">
    <property type="component" value="Unassembled WGS sequence"/>
</dbReference>
<dbReference type="InterPro" id="IPR037004">
    <property type="entry name" value="Exonuc_VII_ssu_sf"/>
</dbReference>
<dbReference type="NCBIfam" id="NF002139">
    <property type="entry name" value="PRK00977.1-3"/>
    <property type="match status" value="1"/>
</dbReference>
<dbReference type="GO" id="GO:0006308">
    <property type="term" value="P:DNA catabolic process"/>
    <property type="evidence" value="ECO:0007669"/>
    <property type="project" value="UniProtKB-UniRule"/>
</dbReference>
<comment type="catalytic activity">
    <reaction evidence="6">
        <text>Exonucleolytic cleavage in either 5'- to 3'- or 3'- to 5'-direction to yield nucleoside 5'-phosphates.</text>
        <dbReference type="EC" id="3.1.11.6"/>
    </reaction>
</comment>
<evidence type="ECO:0000256" key="6">
    <source>
        <dbReference type="HAMAP-Rule" id="MF_00337"/>
    </source>
</evidence>
<evidence type="ECO:0000256" key="4">
    <source>
        <dbReference type="ARBA" id="ARBA00022801"/>
    </source>
</evidence>
<keyword evidence="4 6" id="KW-0378">Hydrolase</keyword>
<keyword evidence="2 6" id="KW-0963">Cytoplasm</keyword>
<accession>A0A1G6C5U9</accession>
<protein>
    <recommendedName>
        <fullName evidence="6">Exodeoxyribonuclease 7 small subunit</fullName>
        <ecNumber evidence="6">3.1.11.6</ecNumber>
    </recommendedName>
    <alternativeName>
        <fullName evidence="6">Exodeoxyribonuclease VII small subunit</fullName>
        <shortName evidence="6">Exonuclease VII small subunit</shortName>
    </alternativeName>
</protein>
<dbReference type="Gene3D" id="1.10.287.1040">
    <property type="entry name" value="Exonuclease VII, small subunit"/>
    <property type="match status" value="1"/>
</dbReference>
<keyword evidence="3 6" id="KW-0540">Nuclease</keyword>
<comment type="function">
    <text evidence="6">Bidirectionally degrades single-stranded DNA into large acid-insoluble oligonucleotides, which are then degraded further into small acid-soluble oligonucleotides.</text>
</comment>
<dbReference type="GO" id="GO:0008855">
    <property type="term" value="F:exodeoxyribonuclease VII activity"/>
    <property type="evidence" value="ECO:0007669"/>
    <property type="project" value="UniProtKB-UniRule"/>
</dbReference>
<evidence type="ECO:0000313" key="7">
    <source>
        <dbReference type="EMBL" id="SDB28227.1"/>
    </source>
</evidence>
<dbReference type="AlphaFoldDB" id="A0A1G6C5U9"/>
<evidence type="ECO:0000256" key="2">
    <source>
        <dbReference type="ARBA" id="ARBA00022490"/>
    </source>
</evidence>
<comment type="subunit">
    <text evidence="6">Heterooligomer composed of large and small subunits.</text>
</comment>
<organism evidence="7 8">
    <name type="scientific">Bauldia litoralis</name>
    <dbReference type="NCBI Taxonomy" id="665467"/>
    <lineage>
        <taxon>Bacteria</taxon>
        <taxon>Pseudomonadati</taxon>
        <taxon>Pseudomonadota</taxon>
        <taxon>Alphaproteobacteria</taxon>
        <taxon>Hyphomicrobiales</taxon>
        <taxon>Kaistiaceae</taxon>
        <taxon>Bauldia</taxon>
    </lineage>
</organism>
<comment type="similarity">
    <text evidence="1 6">Belongs to the XseB family.</text>
</comment>
<reference evidence="7 8" key="1">
    <citation type="submission" date="2016-10" db="EMBL/GenBank/DDBJ databases">
        <authorList>
            <person name="de Groot N.N."/>
        </authorList>
    </citation>
    <scope>NUCLEOTIDE SEQUENCE [LARGE SCALE GENOMIC DNA]</scope>
    <source>
        <strain evidence="7 8">ATCC 35022</strain>
    </source>
</reference>
<evidence type="ECO:0000256" key="1">
    <source>
        <dbReference type="ARBA" id="ARBA00009998"/>
    </source>
</evidence>
<dbReference type="OrthoDB" id="9808145at2"/>
<dbReference type="InterPro" id="IPR003761">
    <property type="entry name" value="Exonuc_VII_S"/>
</dbReference>
<comment type="subcellular location">
    <subcellularLocation>
        <location evidence="6">Cytoplasm</location>
    </subcellularLocation>
</comment>
<dbReference type="HAMAP" id="MF_00337">
    <property type="entry name" value="Exonuc_7_S"/>
    <property type="match status" value="1"/>
</dbReference>
<name>A0A1G6C5U9_9HYPH</name>
<dbReference type="GO" id="GO:0005829">
    <property type="term" value="C:cytosol"/>
    <property type="evidence" value="ECO:0007669"/>
    <property type="project" value="TreeGrafter"/>
</dbReference>
<dbReference type="PANTHER" id="PTHR34137:SF1">
    <property type="entry name" value="EXODEOXYRIBONUCLEASE 7 SMALL SUBUNIT"/>
    <property type="match status" value="1"/>
</dbReference>
<evidence type="ECO:0000256" key="5">
    <source>
        <dbReference type="ARBA" id="ARBA00022839"/>
    </source>
</evidence>
<dbReference type="PANTHER" id="PTHR34137">
    <property type="entry name" value="EXODEOXYRIBONUCLEASE 7 SMALL SUBUNIT"/>
    <property type="match status" value="1"/>
</dbReference>
<dbReference type="EC" id="3.1.11.6" evidence="6"/>
<dbReference type="GO" id="GO:0009318">
    <property type="term" value="C:exodeoxyribonuclease VII complex"/>
    <property type="evidence" value="ECO:0007669"/>
    <property type="project" value="UniProtKB-UniRule"/>
</dbReference>
<keyword evidence="8" id="KW-1185">Reference proteome</keyword>
<dbReference type="Pfam" id="PF02609">
    <property type="entry name" value="Exonuc_VII_S"/>
    <property type="match status" value="1"/>
</dbReference>
<evidence type="ECO:0000256" key="3">
    <source>
        <dbReference type="ARBA" id="ARBA00022722"/>
    </source>
</evidence>
<proteinExistence type="inferred from homology"/>
<evidence type="ECO:0000313" key="8">
    <source>
        <dbReference type="Proteomes" id="UP000199071"/>
    </source>
</evidence>
<dbReference type="STRING" id="665467.SAMN02982931_02095"/>
<dbReference type="EMBL" id="FMXQ01000004">
    <property type="protein sequence ID" value="SDB28227.1"/>
    <property type="molecule type" value="Genomic_DNA"/>
</dbReference>
<sequence>MPDNPPTPVSELSFETALAELESIVQRLEQGKVDLEESISIYERGEALKAHCEKLLKEAEGRVDKIRLGADGKVAGTAPLDEETPF</sequence>
<dbReference type="RefSeq" id="WP_090876388.1">
    <property type="nucleotide sequence ID" value="NZ_FMXQ01000004.1"/>
</dbReference>
<dbReference type="NCBIfam" id="TIGR01280">
    <property type="entry name" value="xseB"/>
    <property type="match status" value="1"/>
</dbReference>
<dbReference type="SUPFAM" id="SSF116842">
    <property type="entry name" value="XseB-like"/>
    <property type="match status" value="1"/>
</dbReference>
<gene>
    <name evidence="6" type="primary">xseB</name>
    <name evidence="7" type="ORF">SAMN02982931_02095</name>
</gene>
<keyword evidence="5 6" id="KW-0269">Exonuclease</keyword>